<feature type="transmembrane region" description="Helical" evidence="1">
    <location>
        <begin position="119"/>
        <end position="138"/>
    </location>
</feature>
<gene>
    <name evidence="3" type="ORF">BHAOGJBA_5287</name>
</gene>
<feature type="transmembrane region" description="Helical" evidence="1">
    <location>
        <begin position="289"/>
        <end position="309"/>
    </location>
</feature>
<keyword evidence="1" id="KW-0812">Transmembrane</keyword>
<dbReference type="GO" id="GO:0016020">
    <property type="term" value="C:membrane"/>
    <property type="evidence" value="ECO:0007669"/>
    <property type="project" value="TreeGrafter"/>
</dbReference>
<dbReference type="Pfam" id="PF01757">
    <property type="entry name" value="Acyl_transf_3"/>
    <property type="match status" value="1"/>
</dbReference>
<organism evidence="3 4">
    <name type="scientific">Methylobacterium hispanicum</name>
    <dbReference type="NCBI Taxonomy" id="270350"/>
    <lineage>
        <taxon>Bacteria</taxon>
        <taxon>Pseudomonadati</taxon>
        <taxon>Pseudomonadota</taxon>
        <taxon>Alphaproteobacteria</taxon>
        <taxon>Hyphomicrobiales</taxon>
        <taxon>Methylobacteriaceae</taxon>
        <taxon>Methylobacterium</taxon>
    </lineage>
</organism>
<evidence type="ECO:0000313" key="4">
    <source>
        <dbReference type="Proteomes" id="UP001055247"/>
    </source>
</evidence>
<dbReference type="Proteomes" id="UP001055247">
    <property type="component" value="Unassembled WGS sequence"/>
</dbReference>
<dbReference type="EMBL" id="BPQO01000031">
    <property type="protein sequence ID" value="GJD91735.1"/>
    <property type="molecule type" value="Genomic_DNA"/>
</dbReference>
<reference evidence="3" key="1">
    <citation type="journal article" date="2016" name="Front. Microbiol.">
        <title>Genome Sequence of the Piezophilic, Mesophilic Sulfate-Reducing Bacterium Desulfovibrio indicus J2T.</title>
        <authorList>
            <person name="Cao J."/>
            <person name="Maignien L."/>
            <person name="Shao Z."/>
            <person name="Alain K."/>
            <person name="Jebbar M."/>
        </authorList>
    </citation>
    <scope>NUCLEOTIDE SEQUENCE</scope>
    <source>
        <strain evidence="3">DSM 16372</strain>
    </source>
</reference>
<feature type="transmembrane region" description="Helical" evidence="1">
    <location>
        <begin position="264"/>
        <end position="283"/>
    </location>
</feature>
<dbReference type="RefSeq" id="WP_238231740.1">
    <property type="nucleotide sequence ID" value="NZ_BPQO01000031.1"/>
</dbReference>
<dbReference type="PANTHER" id="PTHR23028:SF53">
    <property type="entry name" value="ACYL_TRANSF_3 DOMAIN-CONTAINING PROTEIN"/>
    <property type="match status" value="1"/>
</dbReference>
<feature type="transmembrane region" description="Helical" evidence="1">
    <location>
        <begin position="349"/>
        <end position="369"/>
    </location>
</feature>
<feature type="transmembrane region" description="Helical" evidence="1">
    <location>
        <begin position="81"/>
        <end position="98"/>
    </location>
</feature>
<keyword evidence="1" id="KW-1133">Transmembrane helix</keyword>
<dbReference type="InterPro" id="IPR002656">
    <property type="entry name" value="Acyl_transf_3_dom"/>
</dbReference>
<dbReference type="InterPro" id="IPR050879">
    <property type="entry name" value="Acyltransferase_3"/>
</dbReference>
<reference evidence="3" key="2">
    <citation type="submission" date="2021-08" db="EMBL/GenBank/DDBJ databases">
        <authorList>
            <person name="Tani A."/>
            <person name="Ola A."/>
            <person name="Ogura Y."/>
            <person name="Katsura K."/>
            <person name="Hayashi T."/>
        </authorList>
    </citation>
    <scope>NUCLEOTIDE SEQUENCE</scope>
    <source>
        <strain evidence="3">DSM 16372</strain>
    </source>
</reference>
<proteinExistence type="predicted"/>
<evidence type="ECO:0000259" key="2">
    <source>
        <dbReference type="Pfam" id="PF01757"/>
    </source>
</evidence>
<feature type="domain" description="Acyltransferase 3" evidence="2">
    <location>
        <begin position="40"/>
        <end position="368"/>
    </location>
</feature>
<accession>A0AAV4ZUQ6</accession>
<feature type="transmembrane region" description="Helical" evidence="1">
    <location>
        <begin position="39"/>
        <end position="61"/>
    </location>
</feature>
<name>A0AAV4ZUQ6_9HYPH</name>
<evidence type="ECO:0000313" key="3">
    <source>
        <dbReference type="EMBL" id="GJD91735.1"/>
    </source>
</evidence>
<dbReference type="GO" id="GO:0000271">
    <property type="term" value="P:polysaccharide biosynthetic process"/>
    <property type="evidence" value="ECO:0007669"/>
    <property type="project" value="TreeGrafter"/>
</dbReference>
<protein>
    <recommendedName>
        <fullName evidence="2">Acyltransferase 3 domain-containing protein</fullName>
    </recommendedName>
</protein>
<evidence type="ECO:0000256" key="1">
    <source>
        <dbReference type="SAM" id="Phobius"/>
    </source>
</evidence>
<keyword evidence="1" id="KW-0472">Membrane</keyword>
<keyword evidence="4" id="KW-1185">Reference proteome</keyword>
<feature type="transmembrane region" description="Helical" evidence="1">
    <location>
        <begin position="6"/>
        <end position="27"/>
    </location>
</feature>
<dbReference type="GO" id="GO:0016747">
    <property type="term" value="F:acyltransferase activity, transferring groups other than amino-acyl groups"/>
    <property type="evidence" value="ECO:0007669"/>
    <property type="project" value="InterPro"/>
</dbReference>
<feature type="transmembrane region" description="Helical" evidence="1">
    <location>
        <begin position="316"/>
        <end position="337"/>
    </location>
</feature>
<sequence>MFGPVADILLCGALAYAAAHVAARGLVRAGFPIPAGGETAIDGLRGVLALAVLVHHAAIWIPVARSGAAWATPEALPLHNLGAGSVGLFFMVTGYVFYPRILGGLRGLDLGRLALGRLFRLYPALLASVLLILGLILWRTGGANARPLHEEAAALLRWLACAGTPPLLGEADSGRINAHVLWSLRYELLFYILVLPACCAAMDRVRGRAPTWWVPAGLLVGALLLRPLKNLLPLIGYLPLFAVGMLACEVRLREALAARLRGPGAACLAAAALVLAATTQVVPGKPAALALYGAFFLCVACGNDFGGLLRSRGARVLGACSYGVYLLHGLVLSALFVDLAPLAGVVPTALLPLLIPAAALAAVLLAALVHLTVERPGMRAGQALARAWGSAPGRARLRPRPA</sequence>
<dbReference type="PANTHER" id="PTHR23028">
    <property type="entry name" value="ACETYLTRANSFERASE"/>
    <property type="match status" value="1"/>
</dbReference>
<feature type="transmembrane region" description="Helical" evidence="1">
    <location>
        <begin position="234"/>
        <end position="252"/>
    </location>
</feature>
<comment type="caution">
    <text evidence="3">The sequence shown here is derived from an EMBL/GenBank/DDBJ whole genome shotgun (WGS) entry which is preliminary data.</text>
</comment>
<feature type="transmembrane region" description="Helical" evidence="1">
    <location>
        <begin position="212"/>
        <end position="228"/>
    </location>
</feature>
<dbReference type="AlphaFoldDB" id="A0AAV4ZUQ6"/>